<feature type="region of interest" description="Disordered" evidence="1">
    <location>
        <begin position="96"/>
        <end position="136"/>
    </location>
</feature>
<dbReference type="PANTHER" id="PTHR36756:SF1">
    <property type="entry name" value="EXPRESSED PROTEIN"/>
    <property type="match status" value="1"/>
</dbReference>
<evidence type="ECO:0000256" key="1">
    <source>
        <dbReference type="SAM" id="MobiDB-lite"/>
    </source>
</evidence>
<accession>A0ABD1A7J0</accession>
<dbReference type="PANTHER" id="PTHR36756">
    <property type="entry name" value="EXPRESSED PROTEIN"/>
    <property type="match status" value="1"/>
</dbReference>
<feature type="compositionally biased region" description="Basic and acidic residues" evidence="1">
    <location>
        <begin position="96"/>
        <end position="107"/>
    </location>
</feature>
<name>A0ABD1A7J0_CARAN</name>
<proteinExistence type="predicted"/>
<feature type="compositionally biased region" description="Basic and acidic residues" evidence="1">
    <location>
        <begin position="41"/>
        <end position="66"/>
    </location>
</feature>
<feature type="region of interest" description="Disordered" evidence="1">
    <location>
        <begin position="1"/>
        <end position="77"/>
    </location>
</feature>
<evidence type="ECO:0000313" key="3">
    <source>
        <dbReference type="Proteomes" id="UP001558713"/>
    </source>
</evidence>
<dbReference type="AlphaFoldDB" id="A0ABD1A7J0"/>
<feature type="compositionally biased region" description="Polar residues" evidence="1">
    <location>
        <begin position="120"/>
        <end position="131"/>
    </location>
</feature>
<protein>
    <submittedName>
        <fullName evidence="2">Uncharacterized protein</fullName>
    </submittedName>
</protein>
<comment type="caution">
    <text evidence="2">The sequence shown here is derived from an EMBL/GenBank/DDBJ whole genome shotgun (WGS) entry which is preliminary data.</text>
</comment>
<gene>
    <name evidence="2" type="ORF">V5N11_018829</name>
</gene>
<keyword evidence="3" id="KW-1185">Reference proteome</keyword>
<dbReference type="EMBL" id="JBANAX010000571">
    <property type="protein sequence ID" value="KAL1202714.1"/>
    <property type="molecule type" value="Genomic_DNA"/>
</dbReference>
<organism evidence="2 3">
    <name type="scientific">Cardamine amara subsp. amara</name>
    <dbReference type="NCBI Taxonomy" id="228776"/>
    <lineage>
        <taxon>Eukaryota</taxon>
        <taxon>Viridiplantae</taxon>
        <taxon>Streptophyta</taxon>
        <taxon>Embryophyta</taxon>
        <taxon>Tracheophyta</taxon>
        <taxon>Spermatophyta</taxon>
        <taxon>Magnoliopsida</taxon>
        <taxon>eudicotyledons</taxon>
        <taxon>Gunneridae</taxon>
        <taxon>Pentapetalae</taxon>
        <taxon>rosids</taxon>
        <taxon>malvids</taxon>
        <taxon>Brassicales</taxon>
        <taxon>Brassicaceae</taxon>
        <taxon>Cardamineae</taxon>
        <taxon>Cardamine</taxon>
    </lineage>
</organism>
<sequence>MRRLPPWMLSGATTGERAARKSSEPEAPVTRAEKRLRRTVKPKEKTLELNSEKPKRVGRKIGEETKPSSCPVSGAVDDEDLTVDDLLSFAQEYVRAEEDQTREERESLSVSESMLVADESNMSSSQGGTRDSTTEDMLGLLLGPFFKKN</sequence>
<reference evidence="2 3" key="1">
    <citation type="submission" date="2024-04" db="EMBL/GenBank/DDBJ databases">
        <title>Genome assembly C_amara_ONT_v2.</title>
        <authorList>
            <person name="Yant L."/>
            <person name="Moore C."/>
            <person name="Slenker M."/>
        </authorList>
    </citation>
    <scope>NUCLEOTIDE SEQUENCE [LARGE SCALE GENOMIC DNA]</scope>
    <source>
        <tissue evidence="2">Leaf</tissue>
    </source>
</reference>
<dbReference type="Proteomes" id="UP001558713">
    <property type="component" value="Unassembled WGS sequence"/>
</dbReference>
<evidence type="ECO:0000313" key="2">
    <source>
        <dbReference type="EMBL" id="KAL1202714.1"/>
    </source>
</evidence>